<dbReference type="InterPro" id="IPR013324">
    <property type="entry name" value="RNA_pol_sigma_r3/r4-like"/>
</dbReference>
<organism evidence="9 10">
    <name type="scientific">Tabrizicola soli</name>
    <dbReference type="NCBI Taxonomy" id="2185115"/>
    <lineage>
        <taxon>Bacteria</taxon>
        <taxon>Pseudomonadati</taxon>
        <taxon>Pseudomonadota</taxon>
        <taxon>Alphaproteobacteria</taxon>
        <taxon>Rhodobacterales</taxon>
        <taxon>Paracoccaceae</taxon>
        <taxon>Tabrizicola</taxon>
    </lineage>
</organism>
<evidence type="ECO:0000256" key="1">
    <source>
        <dbReference type="ARBA" id="ARBA00010641"/>
    </source>
</evidence>
<evidence type="ECO:0000259" key="7">
    <source>
        <dbReference type="Pfam" id="PF04542"/>
    </source>
</evidence>
<keyword evidence="2 6" id="KW-0805">Transcription regulation</keyword>
<dbReference type="InterPro" id="IPR007627">
    <property type="entry name" value="RNA_pol_sigma70_r2"/>
</dbReference>
<feature type="domain" description="RNA polymerase sigma factor 70 region 4 type 2" evidence="8">
    <location>
        <begin position="138"/>
        <end position="190"/>
    </location>
</feature>
<evidence type="ECO:0000313" key="9">
    <source>
        <dbReference type="EMBL" id="MFC3087084.1"/>
    </source>
</evidence>
<dbReference type="PANTHER" id="PTHR43133:SF51">
    <property type="entry name" value="RNA POLYMERASE SIGMA FACTOR"/>
    <property type="match status" value="1"/>
</dbReference>
<reference evidence="10" key="1">
    <citation type="journal article" date="2019" name="Int. J. Syst. Evol. Microbiol.">
        <title>The Global Catalogue of Microorganisms (GCM) 10K type strain sequencing project: providing services to taxonomists for standard genome sequencing and annotation.</title>
        <authorList>
            <consortium name="The Broad Institute Genomics Platform"/>
            <consortium name="The Broad Institute Genome Sequencing Center for Infectious Disease"/>
            <person name="Wu L."/>
            <person name="Ma J."/>
        </authorList>
    </citation>
    <scope>NUCLEOTIDE SEQUENCE [LARGE SCALE GENOMIC DNA]</scope>
    <source>
        <strain evidence="10">KCTC 62102</strain>
    </source>
</reference>
<dbReference type="InterPro" id="IPR000838">
    <property type="entry name" value="RNA_pol_sigma70_ECF_CS"/>
</dbReference>
<dbReference type="InterPro" id="IPR039425">
    <property type="entry name" value="RNA_pol_sigma-70-like"/>
</dbReference>
<evidence type="ECO:0000313" key="10">
    <source>
        <dbReference type="Proteomes" id="UP001595445"/>
    </source>
</evidence>
<feature type="domain" description="RNA polymerase sigma-70 region 2" evidence="7">
    <location>
        <begin position="34"/>
        <end position="101"/>
    </location>
</feature>
<keyword evidence="4 6" id="KW-0238">DNA-binding</keyword>
<dbReference type="InterPro" id="IPR013249">
    <property type="entry name" value="RNA_pol_sigma70_r4_t2"/>
</dbReference>
<dbReference type="Gene3D" id="1.10.1740.10">
    <property type="match status" value="1"/>
</dbReference>
<sequence>MSLPLPLPADPPGLTEAELVALARLHDEAAVRELVRRCNPRLFRLARGLTGSDAEAEELVQETYVRAFTAIAGFRGASRFSTWLARIALNLAAMQRRGARRIEEYDTLREADSDRVIAFPGVQPEGAENLVGRAEVRHLLEAAIAALPPELRLVFLLREAEAMSVLAIARDLRLNPITVKTRLFRARRRLRAALEAQLQGGFEAVFPFDGARCRGMADRVVAGLGAMSRTAAHERDGQDPPDAR</sequence>
<dbReference type="RefSeq" id="WP_197643038.1">
    <property type="nucleotide sequence ID" value="NZ_JAEACP010000007.1"/>
</dbReference>
<dbReference type="SUPFAM" id="SSF88659">
    <property type="entry name" value="Sigma3 and sigma4 domains of RNA polymerase sigma factors"/>
    <property type="match status" value="1"/>
</dbReference>
<dbReference type="EMBL" id="JBHRSM010000024">
    <property type="protein sequence ID" value="MFC3087084.1"/>
    <property type="molecule type" value="Genomic_DNA"/>
</dbReference>
<dbReference type="InterPro" id="IPR036388">
    <property type="entry name" value="WH-like_DNA-bd_sf"/>
</dbReference>
<evidence type="ECO:0000256" key="5">
    <source>
        <dbReference type="ARBA" id="ARBA00023163"/>
    </source>
</evidence>
<keyword evidence="5 6" id="KW-0804">Transcription</keyword>
<protein>
    <recommendedName>
        <fullName evidence="6">RNA polymerase sigma factor</fullName>
    </recommendedName>
</protein>
<keyword evidence="3 6" id="KW-0731">Sigma factor</keyword>
<dbReference type="PANTHER" id="PTHR43133">
    <property type="entry name" value="RNA POLYMERASE ECF-TYPE SIGMA FACTO"/>
    <property type="match status" value="1"/>
</dbReference>
<dbReference type="Pfam" id="PF04542">
    <property type="entry name" value="Sigma70_r2"/>
    <property type="match status" value="1"/>
</dbReference>
<gene>
    <name evidence="9" type="ORF">ACFOD6_13615</name>
</gene>
<dbReference type="SUPFAM" id="SSF88946">
    <property type="entry name" value="Sigma2 domain of RNA polymerase sigma factors"/>
    <property type="match status" value="1"/>
</dbReference>
<evidence type="ECO:0000256" key="3">
    <source>
        <dbReference type="ARBA" id="ARBA00023082"/>
    </source>
</evidence>
<evidence type="ECO:0000256" key="4">
    <source>
        <dbReference type="ARBA" id="ARBA00023125"/>
    </source>
</evidence>
<proteinExistence type="inferred from homology"/>
<comment type="caution">
    <text evidence="9">The sequence shown here is derived from an EMBL/GenBank/DDBJ whole genome shotgun (WGS) entry which is preliminary data.</text>
</comment>
<dbReference type="NCBIfam" id="NF008888">
    <property type="entry name" value="PRK11922.1"/>
    <property type="match status" value="1"/>
</dbReference>
<keyword evidence="10" id="KW-1185">Reference proteome</keyword>
<accession>A0ABV7DXV0</accession>
<dbReference type="PROSITE" id="PS01063">
    <property type="entry name" value="SIGMA70_ECF"/>
    <property type="match status" value="1"/>
</dbReference>
<name>A0ABV7DXV0_9RHOB</name>
<dbReference type="Pfam" id="PF08281">
    <property type="entry name" value="Sigma70_r4_2"/>
    <property type="match status" value="1"/>
</dbReference>
<comment type="similarity">
    <text evidence="1 6">Belongs to the sigma-70 factor family. ECF subfamily.</text>
</comment>
<dbReference type="NCBIfam" id="TIGR02937">
    <property type="entry name" value="sigma70-ECF"/>
    <property type="match status" value="1"/>
</dbReference>
<evidence type="ECO:0000259" key="8">
    <source>
        <dbReference type="Pfam" id="PF08281"/>
    </source>
</evidence>
<dbReference type="InterPro" id="IPR014284">
    <property type="entry name" value="RNA_pol_sigma-70_dom"/>
</dbReference>
<dbReference type="Gene3D" id="1.10.10.10">
    <property type="entry name" value="Winged helix-like DNA-binding domain superfamily/Winged helix DNA-binding domain"/>
    <property type="match status" value="1"/>
</dbReference>
<dbReference type="InterPro" id="IPR013325">
    <property type="entry name" value="RNA_pol_sigma_r2"/>
</dbReference>
<dbReference type="Proteomes" id="UP001595445">
    <property type="component" value="Unassembled WGS sequence"/>
</dbReference>
<evidence type="ECO:0000256" key="2">
    <source>
        <dbReference type="ARBA" id="ARBA00023015"/>
    </source>
</evidence>
<evidence type="ECO:0000256" key="6">
    <source>
        <dbReference type="RuleBase" id="RU000716"/>
    </source>
</evidence>